<feature type="non-terminal residue" evidence="1">
    <location>
        <position position="1"/>
    </location>
</feature>
<sequence>TGLLKFSSKSFLTLQVSLSKNTEHFFASSRRVNQQKLNTSIAI</sequence>
<dbReference type="EMBL" id="CAXIEN010000764">
    <property type="protein sequence ID" value="CAL1301591.1"/>
    <property type="molecule type" value="Genomic_DNA"/>
</dbReference>
<proteinExistence type="predicted"/>
<gene>
    <name evidence="1" type="ORF">LARSCL_LOCUS22612</name>
</gene>
<evidence type="ECO:0000313" key="2">
    <source>
        <dbReference type="Proteomes" id="UP001497382"/>
    </source>
</evidence>
<name>A0AAV2C0K6_9ARAC</name>
<dbReference type="AlphaFoldDB" id="A0AAV2C0K6"/>
<protein>
    <recommendedName>
        <fullName evidence="3">Ribosomal protein L32</fullName>
    </recommendedName>
</protein>
<organism evidence="1 2">
    <name type="scientific">Larinioides sclopetarius</name>
    <dbReference type="NCBI Taxonomy" id="280406"/>
    <lineage>
        <taxon>Eukaryota</taxon>
        <taxon>Metazoa</taxon>
        <taxon>Ecdysozoa</taxon>
        <taxon>Arthropoda</taxon>
        <taxon>Chelicerata</taxon>
        <taxon>Arachnida</taxon>
        <taxon>Araneae</taxon>
        <taxon>Araneomorphae</taxon>
        <taxon>Entelegynae</taxon>
        <taxon>Araneoidea</taxon>
        <taxon>Araneidae</taxon>
        <taxon>Larinioides</taxon>
    </lineage>
</organism>
<dbReference type="Proteomes" id="UP001497382">
    <property type="component" value="Unassembled WGS sequence"/>
</dbReference>
<keyword evidence="2" id="KW-1185">Reference proteome</keyword>
<evidence type="ECO:0008006" key="3">
    <source>
        <dbReference type="Google" id="ProtNLM"/>
    </source>
</evidence>
<comment type="caution">
    <text evidence="1">The sequence shown here is derived from an EMBL/GenBank/DDBJ whole genome shotgun (WGS) entry which is preliminary data.</text>
</comment>
<reference evidence="1 2" key="1">
    <citation type="submission" date="2024-04" db="EMBL/GenBank/DDBJ databases">
        <authorList>
            <person name="Rising A."/>
            <person name="Reimegard J."/>
            <person name="Sonavane S."/>
            <person name="Akerstrom W."/>
            <person name="Nylinder S."/>
            <person name="Hedman E."/>
            <person name="Kallberg Y."/>
        </authorList>
    </citation>
    <scope>NUCLEOTIDE SEQUENCE [LARGE SCALE GENOMIC DNA]</scope>
</reference>
<evidence type="ECO:0000313" key="1">
    <source>
        <dbReference type="EMBL" id="CAL1301591.1"/>
    </source>
</evidence>
<accession>A0AAV2C0K6</accession>